<feature type="transmembrane region" description="Helical" evidence="3">
    <location>
        <begin position="490"/>
        <end position="517"/>
    </location>
</feature>
<keyword evidence="4" id="KW-0732">Signal</keyword>
<comment type="caution">
    <text evidence="6">The sequence shown here is derived from an EMBL/GenBank/DDBJ whole genome shotgun (WGS) entry which is preliminary data.</text>
</comment>
<reference evidence="6 7" key="1">
    <citation type="journal article" date="2016" name="Nat. Commun.">
        <title>Extremotolerant tardigrade genome and improved radiotolerance of human cultured cells by tardigrade-unique protein.</title>
        <authorList>
            <person name="Hashimoto T."/>
            <person name="Horikawa D.D."/>
            <person name="Saito Y."/>
            <person name="Kuwahara H."/>
            <person name="Kozuka-Hata H."/>
            <person name="Shin-I T."/>
            <person name="Minakuchi Y."/>
            <person name="Ohishi K."/>
            <person name="Motoyama A."/>
            <person name="Aizu T."/>
            <person name="Enomoto A."/>
            <person name="Kondo K."/>
            <person name="Tanaka S."/>
            <person name="Hara Y."/>
            <person name="Koshikawa S."/>
            <person name="Sagara H."/>
            <person name="Miura T."/>
            <person name="Yokobori S."/>
            <person name="Miyagawa K."/>
            <person name="Suzuki Y."/>
            <person name="Kubo T."/>
            <person name="Oyama M."/>
            <person name="Kohara Y."/>
            <person name="Fujiyama A."/>
            <person name="Arakawa K."/>
            <person name="Katayama T."/>
            <person name="Toyoda A."/>
            <person name="Kunieda T."/>
        </authorList>
    </citation>
    <scope>NUCLEOTIDE SEQUENCE [LARGE SCALE GENOMIC DNA]</scope>
    <source>
        <strain evidence="6 7">YOKOZUNA-1</strain>
    </source>
</reference>
<organism evidence="6 7">
    <name type="scientific">Ramazzottius varieornatus</name>
    <name type="common">Water bear</name>
    <name type="synonym">Tardigrade</name>
    <dbReference type="NCBI Taxonomy" id="947166"/>
    <lineage>
        <taxon>Eukaryota</taxon>
        <taxon>Metazoa</taxon>
        <taxon>Ecdysozoa</taxon>
        <taxon>Tardigrada</taxon>
        <taxon>Eutardigrada</taxon>
        <taxon>Parachela</taxon>
        <taxon>Hypsibioidea</taxon>
        <taxon>Ramazzottiidae</taxon>
        <taxon>Ramazzottius</taxon>
    </lineage>
</organism>
<feature type="compositionally biased region" description="Basic and acidic residues" evidence="2">
    <location>
        <begin position="763"/>
        <end position="772"/>
    </location>
</feature>
<dbReference type="EMBL" id="BDGG01000003">
    <property type="protein sequence ID" value="GAU96328.1"/>
    <property type="molecule type" value="Genomic_DNA"/>
</dbReference>
<proteinExistence type="predicted"/>
<evidence type="ECO:0000256" key="2">
    <source>
        <dbReference type="SAM" id="MobiDB-lite"/>
    </source>
</evidence>
<dbReference type="Pfam" id="PF00100">
    <property type="entry name" value="Zona_pellucida"/>
    <property type="match status" value="1"/>
</dbReference>
<feature type="compositionally biased region" description="Polar residues" evidence="2">
    <location>
        <begin position="773"/>
        <end position="783"/>
    </location>
</feature>
<dbReference type="Gene3D" id="2.60.40.4100">
    <property type="entry name" value="Zona pellucida, ZP-C domain"/>
    <property type="match status" value="1"/>
</dbReference>
<keyword evidence="3" id="KW-0472">Membrane</keyword>
<gene>
    <name evidence="6" type="primary">RvY_07789-1</name>
    <name evidence="6" type="synonym">RvY_07789.1</name>
    <name evidence="6" type="ORF">RvY_07789</name>
</gene>
<evidence type="ECO:0000313" key="7">
    <source>
        <dbReference type="Proteomes" id="UP000186922"/>
    </source>
</evidence>
<feature type="compositionally biased region" description="Polar residues" evidence="2">
    <location>
        <begin position="708"/>
        <end position="722"/>
    </location>
</feature>
<dbReference type="PROSITE" id="PS51034">
    <property type="entry name" value="ZP_2"/>
    <property type="match status" value="1"/>
</dbReference>
<evidence type="ECO:0000259" key="5">
    <source>
        <dbReference type="PROSITE" id="PS51034"/>
    </source>
</evidence>
<dbReference type="STRING" id="947166.A0A1D1VCU3"/>
<feature type="region of interest" description="Disordered" evidence="2">
    <location>
        <begin position="747"/>
        <end position="803"/>
    </location>
</feature>
<feature type="region of interest" description="Disordered" evidence="2">
    <location>
        <begin position="366"/>
        <end position="421"/>
    </location>
</feature>
<dbReference type="InterPro" id="IPR042235">
    <property type="entry name" value="ZP-C_dom"/>
</dbReference>
<feature type="compositionally biased region" description="Low complexity" evidence="2">
    <location>
        <begin position="366"/>
        <end position="379"/>
    </location>
</feature>
<dbReference type="Pfam" id="PF25057">
    <property type="entry name" value="CUT_N"/>
    <property type="match status" value="1"/>
</dbReference>
<dbReference type="Proteomes" id="UP000186922">
    <property type="component" value="Unassembled WGS sequence"/>
</dbReference>
<keyword evidence="7" id="KW-1185">Reference proteome</keyword>
<dbReference type="InterPro" id="IPR001507">
    <property type="entry name" value="ZP_dom"/>
</dbReference>
<dbReference type="PANTHER" id="PTHR46560:SF5">
    <property type="entry name" value="CYPHER, ISOFORM B"/>
    <property type="match status" value="1"/>
</dbReference>
<dbReference type="AlphaFoldDB" id="A0A1D1VCU3"/>
<sequence length="803" mass="86773">MEELWAALSLLLILQVGWSKAAKRPVEVEEPLPVVAQAAMKVKGADLAPRSHLISANSVMLPDSLIWKPRSRRAAPVVDSDADQGTDSGNSDFPSNADLPKLINIQADCVNPQFIKVSLEFDQAFQGIIYTKGHFMDENCLYAHEGSGVSKLNFTIATDTCGTLDKNLAAEVNASITEATVIIQNDALFQSSDDVARRIRCAWSDRFDKIISSRGFKVGSLSENTMDYSADAVSVWMDLRMGKDPFQGTPVSNGVVRLGSDMTVAIYMKSKIDRGLDVVIRDCVANDAKKHQQIQLTDENGCVIQKKLMTPFTVTDHVGQSGASRIAFAQLKSFKFPDSLDVNIICNVAMCKGPCGITCPADAAPKTAGAAKGTTGKPPVLKQVKSDKREKRQVSNTSTQSTAQPVPQSTTPSPSDVDHDLDRANDVLLGKTVFLKDKGNTEVVLERGIRVLSDNDITEVLVGNQNNRSYDVLATVVKNNDYVCVPKTGFGIGLAILLLIILILTIICVFLCCAACARRGKKEKTIKTSTINLYNSTEQLNKSTPATLSIVPPSSSGLARGSAQTVSVPDHRGSVMSIPRLTNNSDFKASAITLPGVVDLNDGNAHVRQSTISLNMPLGSHNDMSFFPGMIPAAPESEQARSLRSMMVRDRPRSVADAIDAQKEGEEATRSLRSFTLRSEAPTAKDTLTDEAARSLRSYTLRSEAPTAKNTGNDETARSLRSCTVRPDRRATLTGVEIDIDEAARSMRSTVRSVSHGSQHSDGSSEHQRSEGTARTGSQTSLVQGGAHADEQPRSMRSVSYRN</sequence>
<dbReference type="InterPro" id="IPR055355">
    <property type="entry name" value="ZP-C"/>
</dbReference>
<evidence type="ECO:0000256" key="4">
    <source>
        <dbReference type="SAM" id="SignalP"/>
    </source>
</evidence>
<feature type="signal peptide" evidence="4">
    <location>
        <begin position="1"/>
        <end position="21"/>
    </location>
</feature>
<evidence type="ECO:0000256" key="3">
    <source>
        <dbReference type="SAM" id="Phobius"/>
    </source>
</evidence>
<evidence type="ECO:0000256" key="1">
    <source>
        <dbReference type="ARBA" id="ARBA00023157"/>
    </source>
</evidence>
<dbReference type="SMART" id="SM00241">
    <property type="entry name" value="ZP"/>
    <property type="match status" value="1"/>
</dbReference>
<feature type="chain" id="PRO_5008898301" description="ZP domain-containing protein" evidence="4">
    <location>
        <begin position="22"/>
        <end position="803"/>
    </location>
</feature>
<feature type="compositionally biased region" description="Polar residues" evidence="2">
    <location>
        <begin position="747"/>
        <end position="762"/>
    </location>
</feature>
<feature type="compositionally biased region" description="Low complexity" evidence="2">
    <location>
        <begin position="397"/>
        <end position="415"/>
    </location>
</feature>
<dbReference type="PANTHER" id="PTHR46560">
    <property type="entry name" value="CYPHER, ISOFORM B"/>
    <property type="match status" value="1"/>
</dbReference>
<feature type="region of interest" description="Disordered" evidence="2">
    <location>
        <begin position="698"/>
        <end position="723"/>
    </location>
</feature>
<protein>
    <recommendedName>
        <fullName evidence="5">ZP domain-containing protein</fullName>
    </recommendedName>
</protein>
<dbReference type="OrthoDB" id="10068552at2759"/>
<keyword evidence="3" id="KW-0812">Transmembrane</keyword>
<name>A0A1D1VCU3_RAMVA</name>
<evidence type="ECO:0000313" key="6">
    <source>
        <dbReference type="EMBL" id="GAU96328.1"/>
    </source>
</evidence>
<feature type="compositionally biased region" description="Basic and acidic residues" evidence="2">
    <location>
        <begin position="384"/>
        <end position="393"/>
    </location>
</feature>
<accession>A0A1D1VCU3</accession>
<dbReference type="InterPro" id="IPR056953">
    <property type="entry name" value="CUT_N"/>
</dbReference>
<keyword evidence="3" id="KW-1133">Transmembrane helix</keyword>
<keyword evidence="1" id="KW-1015">Disulfide bond</keyword>
<feature type="domain" description="ZP" evidence="5">
    <location>
        <begin position="108"/>
        <end position="366"/>
    </location>
</feature>